<organism evidence="2 3">
    <name type="scientific">Aduncisulcus paluster</name>
    <dbReference type="NCBI Taxonomy" id="2918883"/>
    <lineage>
        <taxon>Eukaryota</taxon>
        <taxon>Metamonada</taxon>
        <taxon>Carpediemonas-like organisms</taxon>
        <taxon>Aduncisulcus</taxon>
    </lineage>
</organism>
<accession>A0ABQ5K9A6</accession>
<name>A0ABQ5K9A6_9EUKA</name>
<keyword evidence="3" id="KW-1185">Reference proteome</keyword>
<proteinExistence type="predicted"/>
<evidence type="ECO:0000313" key="3">
    <source>
        <dbReference type="Proteomes" id="UP001057375"/>
    </source>
</evidence>
<protein>
    <submittedName>
        <fullName evidence="2">Response regulator</fullName>
    </submittedName>
</protein>
<sequence length="145" mass="16063">KNDDVKKAGNVFYVEKRILKDGEYLGHVRIGILDNSHAQNFSFVLTYILPLLFGVALIGGGCLRLFIGRTVLSPVIRLSEQAKLAEQGEMVIFEGGDRDDEVGSLSGSLEHLNAKLVQIQSELDQKVSERTEAVSKVNHKLRDEV</sequence>
<feature type="transmembrane region" description="Helical" evidence="1">
    <location>
        <begin position="44"/>
        <end position="67"/>
    </location>
</feature>
<keyword evidence="1" id="KW-0812">Transmembrane</keyword>
<keyword evidence="1" id="KW-0472">Membrane</keyword>
<reference evidence="2" key="1">
    <citation type="submission" date="2022-03" db="EMBL/GenBank/DDBJ databases">
        <title>Draft genome sequence of Aduncisulcus paluster, a free-living microaerophilic Fornicata.</title>
        <authorList>
            <person name="Yuyama I."/>
            <person name="Kume K."/>
            <person name="Tamura T."/>
            <person name="Inagaki Y."/>
            <person name="Hashimoto T."/>
        </authorList>
    </citation>
    <scope>NUCLEOTIDE SEQUENCE</scope>
    <source>
        <strain evidence="2">NY0171</strain>
    </source>
</reference>
<dbReference type="EMBL" id="BQXS01007448">
    <property type="protein sequence ID" value="GKT27770.1"/>
    <property type="molecule type" value="Genomic_DNA"/>
</dbReference>
<dbReference type="Proteomes" id="UP001057375">
    <property type="component" value="Unassembled WGS sequence"/>
</dbReference>
<evidence type="ECO:0000256" key="1">
    <source>
        <dbReference type="SAM" id="Phobius"/>
    </source>
</evidence>
<evidence type="ECO:0000313" key="2">
    <source>
        <dbReference type="EMBL" id="GKT27770.1"/>
    </source>
</evidence>
<dbReference type="Gene3D" id="6.10.340.10">
    <property type="match status" value="1"/>
</dbReference>
<feature type="non-terminal residue" evidence="2">
    <location>
        <position position="1"/>
    </location>
</feature>
<gene>
    <name evidence="2" type="ORF">ADUPG1_004783</name>
</gene>
<keyword evidence="1" id="KW-1133">Transmembrane helix</keyword>
<feature type="non-terminal residue" evidence="2">
    <location>
        <position position="145"/>
    </location>
</feature>
<comment type="caution">
    <text evidence="2">The sequence shown here is derived from an EMBL/GenBank/DDBJ whole genome shotgun (WGS) entry which is preliminary data.</text>
</comment>